<dbReference type="SUPFAM" id="SSF63817">
    <property type="entry name" value="Sortase"/>
    <property type="match status" value="1"/>
</dbReference>
<protein>
    <submittedName>
        <fullName evidence="3">Sortase</fullName>
    </submittedName>
</protein>
<feature type="compositionally biased region" description="Low complexity" evidence="2">
    <location>
        <begin position="68"/>
        <end position="77"/>
    </location>
</feature>
<feature type="compositionally biased region" description="Low complexity" evidence="2">
    <location>
        <begin position="393"/>
        <end position="404"/>
    </location>
</feature>
<feature type="region of interest" description="Disordered" evidence="2">
    <location>
        <begin position="146"/>
        <end position="166"/>
    </location>
</feature>
<gene>
    <name evidence="3" type="ORF">FBF37_01265</name>
</gene>
<dbReference type="CDD" id="cd05828">
    <property type="entry name" value="Sortase_D_1"/>
    <property type="match status" value="1"/>
</dbReference>
<dbReference type="KEGG" id="nft:FBF37_01265"/>
<dbReference type="InterPro" id="IPR005754">
    <property type="entry name" value="Sortase"/>
</dbReference>
<reference evidence="3 4" key="1">
    <citation type="submission" date="2019-04" db="EMBL/GenBank/DDBJ databases">
        <title>Saccharibacteria TM7 genomes.</title>
        <authorList>
            <person name="Bor B."/>
            <person name="He X."/>
            <person name="Chen T."/>
            <person name="Dewhirst F.E."/>
        </authorList>
    </citation>
    <scope>NUCLEOTIDE SEQUENCE [LARGE SCALE GENOMIC DNA]</scope>
    <source>
        <strain evidence="3 4">BB001</strain>
    </source>
</reference>
<dbReference type="AlphaFoldDB" id="A0A4P9A2U9"/>
<keyword evidence="1" id="KW-0378">Hydrolase</keyword>
<feature type="region of interest" description="Disordered" evidence="2">
    <location>
        <begin position="1"/>
        <end position="116"/>
    </location>
</feature>
<dbReference type="InterPro" id="IPR041999">
    <property type="entry name" value="Sortase_D_1"/>
</dbReference>
<organism evidence="3 4">
    <name type="scientific">Candidatus Nanosynbacter featherlites</name>
    <dbReference type="NCBI Taxonomy" id="2572088"/>
    <lineage>
        <taxon>Bacteria</taxon>
        <taxon>Candidatus Saccharimonadota</taxon>
        <taxon>Candidatus Saccharimonadia</taxon>
        <taxon>Candidatus Nanosynbacterales</taxon>
        <taxon>Candidatus Nanosynbacteraceae</taxon>
        <taxon>Candidatus Nanosynbacter</taxon>
    </lineage>
</organism>
<feature type="compositionally biased region" description="Pro residues" evidence="2">
    <location>
        <begin position="1"/>
        <end position="11"/>
    </location>
</feature>
<evidence type="ECO:0000313" key="3">
    <source>
        <dbReference type="EMBL" id="QCT42102.1"/>
    </source>
</evidence>
<dbReference type="GO" id="GO:0016787">
    <property type="term" value="F:hydrolase activity"/>
    <property type="evidence" value="ECO:0007669"/>
    <property type="project" value="UniProtKB-KW"/>
</dbReference>
<proteinExistence type="predicted"/>
<sequence length="423" mass="45528">MNPGSPRPFQPPARDQSSARNAAADVIRGQINSIYTGNSSEAAPHTTPAPASTTPQKPALQPQPQPQPQTATPVAKPLLQTEPQGHRLNTAPPTGTTAATTSQTTQLANSTPQATPDQWQQYHSAWQKYYQMYYERYYANHLNAQQSPVQQPQATTPKTADTLSPQQQAIRDLRSKIRSTVNDSAKKVRNSRHFIPALAGTMVMLAFVVLQYNRVILGTVAAYTSPGNIEPQNIIVDPSIDTKVSAEPKIIIPKINVDAPVVYGAAPDVQSQRKAMENGVAHFAVSGASALPGQAGNVVLAGHSSNDAFAAGGYKFIFAQNEKLHKDDVIYLNYEGKRYTYKITGSEVVKPNEVSKIQTGTQKPMLTLVSCVPVGTADKRLLVYADQISPDPNTASAATENNATGQIPGNPSPTVLERIFGAR</sequence>
<dbReference type="EMBL" id="CP040004">
    <property type="protein sequence ID" value="QCT42102.1"/>
    <property type="molecule type" value="Genomic_DNA"/>
</dbReference>
<feature type="compositionally biased region" description="Low complexity" evidence="2">
    <location>
        <begin position="42"/>
        <end position="60"/>
    </location>
</feature>
<dbReference type="OrthoDB" id="5242161at2"/>
<dbReference type="Pfam" id="PF04203">
    <property type="entry name" value="Sortase"/>
    <property type="match status" value="1"/>
</dbReference>
<feature type="compositionally biased region" description="Low complexity" evidence="2">
    <location>
        <begin position="88"/>
        <end position="111"/>
    </location>
</feature>
<name>A0A4P9A2U9_9BACT</name>
<evidence type="ECO:0000313" key="4">
    <source>
        <dbReference type="Proteomes" id="UP000310639"/>
    </source>
</evidence>
<dbReference type="RefSeq" id="WP_138078729.1">
    <property type="nucleotide sequence ID" value="NZ_CP040004.1"/>
</dbReference>
<feature type="region of interest" description="Disordered" evidence="2">
    <location>
        <begin position="393"/>
        <end position="413"/>
    </location>
</feature>
<dbReference type="Proteomes" id="UP000310639">
    <property type="component" value="Chromosome"/>
</dbReference>
<dbReference type="Gene3D" id="2.40.260.10">
    <property type="entry name" value="Sortase"/>
    <property type="match status" value="1"/>
</dbReference>
<feature type="compositionally biased region" description="Polar residues" evidence="2">
    <location>
        <begin position="30"/>
        <end position="41"/>
    </location>
</feature>
<dbReference type="InterPro" id="IPR023365">
    <property type="entry name" value="Sortase_dom-sf"/>
</dbReference>
<dbReference type="NCBIfam" id="TIGR01076">
    <property type="entry name" value="sortase_fam"/>
    <property type="match status" value="1"/>
</dbReference>
<accession>A0A4P9A2U9</accession>
<keyword evidence="4" id="KW-1185">Reference proteome</keyword>
<evidence type="ECO:0000256" key="1">
    <source>
        <dbReference type="ARBA" id="ARBA00022801"/>
    </source>
</evidence>
<evidence type="ECO:0000256" key="2">
    <source>
        <dbReference type="SAM" id="MobiDB-lite"/>
    </source>
</evidence>